<evidence type="ECO:0000256" key="1">
    <source>
        <dbReference type="SAM" id="MobiDB-lite"/>
    </source>
</evidence>
<dbReference type="Proteomes" id="UP001596220">
    <property type="component" value="Unassembled WGS sequence"/>
</dbReference>
<evidence type="ECO:0008006" key="4">
    <source>
        <dbReference type="Google" id="ProtNLM"/>
    </source>
</evidence>
<proteinExistence type="predicted"/>
<name>A0ABW1P6Z7_9PSEU</name>
<gene>
    <name evidence="2" type="ORF">ACFP3R_16395</name>
</gene>
<feature type="region of interest" description="Disordered" evidence="1">
    <location>
        <begin position="1"/>
        <end position="30"/>
    </location>
</feature>
<accession>A0ABW1P6Z7</accession>
<reference evidence="3" key="1">
    <citation type="journal article" date="2019" name="Int. J. Syst. Evol. Microbiol.">
        <title>The Global Catalogue of Microorganisms (GCM) 10K type strain sequencing project: providing services to taxonomists for standard genome sequencing and annotation.</title>
        <authorList>
            <consortium name="The Broad Institute Genomics Platform"/>
            <consortium name="The Broad Institute Genome Sequencing Center for Infectious Disease"/>
            <person name="Wu L."/>
            <person name="Ma J."/>
        </authorList>
    </citation>
    <scope>NUCLEOTIDE SEQUENCE [LARGE SCALE GENOMIC DNA]</scope>
    <source>
        <strain evidence="3">CGMCC 4.7246</strain>
    </source>
</reference>
<feature type="region of interest" description="Disordered" evidence="1">
    <location>
        <begin position="51"/>
        <end position="70"/>
    </location>
</feature>
<organism evidence="2 3">
    <name type="scientific">Saccharothrix lopnurensis</name>
    <dbReference type="NCBI Taxonomy" id="1670621"/>
    <lineage>
        <taxon>Bacteria</taxon>
        <taxon>Bacillati</taxon>
        <taxon>Actinomycetota</taxon>
        <taxon>Actinomycetes</taxon>
        <taxon>Pseudonocardiales</taxon>
        <taxon>Pseudonocardiaceae</taxon>
        <taxon>Saccharothrix</taxon>
    </lineage>
</organism>
<evidence type="ECO:0000313" key="3">
    <source>
        <dbReference type="Proteomes" id="UP001596220"/>
    </source>
</evidence>
<protein>
    <recommendedName>
        <fullName evidence="4">ATP-grasp target RiPP</fullName>
    </recommendedName>
</protein>
<sequence>MTAFPVRLYGGPRHGTTMDVPPGPEDPTAPPSMLLFRRPEVVPFSFHAFDPDAPIQPLPAPDPDRYERENDIGTDGRWAYWYAPTDQQS</sequence>
<evidence type="ECO:0000313" key="2">
    <source>
        <dbReference type="EMBL" id="MFC6090860.1"/>
    </source>
</evidence>
<dbReference type="RefSeq" id="WP_380637061.1">
    <property type="nucleotide sequence ID" value="NZ_JBHSQO010000014.1"/>
</dbReference>
<comment type="caution">
    <text evidence="2">The sequence shown here is derived from an EMBL/GenBank/DDBJ whole genome shotgun (WGS) entry which is preliminary data.</text>
</comment>
<feature type="compositionally biased region" description="Pro residues" evidence="1">
    <location>
        <begin position="21"/>
        <end position="30"/>
    </location>
</feature>
<keyword evidence="3" id="KW-1185">Reference proteome</keyword>
<dbReference type="EMBL" id="JBHSQO010000014">
    <property type="protein sequence ID" value="MFC6090860.1"/>
    <property type="molecule type" value="Genomic_DNA"/>
</dbReference>